<protein>
    <submittedName>
        <fullName evidence="1">Uncharacterized protein</fullName>
    </submittedName>
</protein>
<dbReference type="EMBL" id="CZQC01000030">
    <property type="protein sequence ID" value="CUS40969.1"/>
    <property type="molecule type" value="Genomic_DNA"/>
</dbReference>
<dbReference type="AlphaFoldDB" id="A0A160TDR7"/>
<reference evidence="1" key="1">
    <citation type="submission" date="2015-10" db="EMBL/GenBank/DDBJ databases">
        <authorList>
            <person name="Gilbert D.G."/>
        </authorList>
    </citation>
    <scope>NUCLEOTIDE SEQUENCE</scope>
</reference>
<evidence type="ECO:0000313" key="1">
    <source>
        <dbReference type="EMBL" id="CUS40969.1"/>
    </source>
</evidence>
<gene>
    <name evidence="1" type="ORF">MGWOODY_Tha2739</name>
</gene>
<accession>A0A160TDR7</accession>
<proteinExistence type="predicted"/>
<dbReference type="Pfam" id="PF22011">
    <property type="entry name" value="DUF6931"/>
    <property type="match status" value="1"/>
</dbReference>
<dbReference type="InterPro" id="IPR053855">
    <property type="entry name" value="DUF6931"/>
</dbReference>
<organism evidence="1">
    <name type="scientific">hydrothermal vent metagenome</name>
    <dbReference type="NCBI Taxonomy" id="652676"/>
    <lineage>
        <taxon>unclassified sequences</taxon>
        <taxon>metagenomes</taxon>
        <taxon>ecological metagenomes</taxon>
    </lineage>
</organism>
<sequence length="194" mass="20964">MSDLIKIQALTADELLKEFELTEPEAEAVVIPDTAPQISIERLIAAGFYADAIKLLAHGLPKRESVWWACLAARKAQTAETSEDNINALLATEAWAKKPTEENRLRCKALGEKTQYKTAASWAATAANWCTGSMTPPGEPEVQPPPFLYAHAVAGCITLAAATIDPEAIDDYYKHFLAQGINLARGGNGLIEEA</sequence>
<name>A0A160TDR7_9ZZZZ</name>